<evidence type="ECO:0000313" key="6">
    <source>
        <dbReference type="EMBL" id="EXX85907.1"/>
    </source>
</evidence>
<dbReference type="PIRSF" id="PIRSF001220">
    <property type="entry name" value="L-ASNase_gatD"/>
    <property type="match status" value="1"/>
</dbReference>
<evidence type="ECO:0000256" key="4">
    <source>
        <dbReference type="PROSITE-ProRule" id="PRU10099"/>
    </source>
</evidence>
<reference evidence="6 7" key="1">
    <citation type="submission" date="2014-02" db="EMBL/GenBank/DDBJ databases">
        <title>Genome sequence of Paenibacillus darwinianus reveals adaptive mechanisms for survival in Antarctic soils.</title>
        <authorList>
            <person name="Dsouza M."/>
            <person name="Taylor M.W."/>
            <person name="Turner S.J."/>
            <person name="Aislabie J."/>
        </authorList>
    </citation>
    <scope>NUCLEOTIDE SEQUENCE [LARGE SCALE GENOMIC DNA]</scope>
    <source>
        <strain evidence="6 7">CE1</strain>
    </source>
</reference>
<dbReference type="PROSITE" id="PS51732">
    <property type="entry name" value="ASN_GLN_ASE_3"/>
    <property type="match status" value="1"/>
</dbReference>
<dbReference type="PIRSF" id="PIRSF500176">
    <property type="entry name" value="L_ASNase"/>
    <property type="match status" value="1"/>
</dbReference>
<feature type="domain" description="L-asparaginase N-terminal" evidence="5">
    <location>
        <begin position="5"/>
        <end position="191"/>
    </location>
</feature>
<sequence length="365" mass="39486">MQDAIRVVFTGGTIGSRKSGKVIDVDGATAFDLLGRYRGLERARDIAFDTAQPYQALSENLNPAHWTALIACLLEPTPEQYRGVIVTHGSDTLPFTAAALSYAFAHAGVPIVLVAGDYPLDDGRSNGLRNFAAAVDFILDAALPGVYVTWANDPGDCAVYLGTRLTEALPFTDRFDGPYGTPLGYVREGRFESAPHEVNPKLSELRAERLPVVPPEQVRFSTRILFIRPYPGLDYGLYRFSAVEGEEEDGGDCRKPAAVLHGLYHSATANVQAADGFRSSFEDFAAYCAARGIDVYVAPVKAADADQYRSAAGFLGQGLVVGLPKISVEAALVKLMLAYGTFDSTMERDRFLGGSVFFEHHESEG</sequence>
<evidence type="ECO:0000256" key="2">
    <source>
        <dbReference type="ARBA" id="ARBA00012920"/>
    </source>
</evidence>
<dbReference type="SUPFAM" id="SSF53774">
    <property type="entry name" value="Glutaminase/Asparaginase"/>
    <property type="match status" value="1"/>
</dbReference>
<dbReference type="Gene3D" id="3.40.50.1170">
    <property type="entry name" value="L-asparaginase, N-terminal domain"/>
    <property type="match status" value="1"/>
</dbReference>
<organism evidence="6 7">
    <name type="scientific">Paenibacillus darwinianus</name>
    <dbReference type="NCBI Taxonomy" id="1380763"/>
    <lineage>
        <taxon>Bacteria</taxon>
        <taxon>Bacillati</taxon>
        <taxon>Bacillota</taxon>
        <taxon>Bacilli</taxon>
        <taxon>Bacillales</taxon>
        <taxon>Paenibacillaceae</taxon>
        <taxon>Paenibacillus</taxon>
    </lineage>
</organism>
<proteinExistence type="inferred from homology"/>
<protein>
    <recommendedName>
        <fullName evidence="2">asparaginase</fullName>
        <ecNumber evidence="2">3.5.1.1</ecNumber>
    </recommendedName>
</protein>
<comment type="caution">
    <text evidence="6">The sequence shown here is derived from an EMBL/GenBank/DDBJ whole genome shotgun (WGS) entry which is preliminary data.</text>
</comment>
<comment type="similarity">
    <text evidence="1">Belongs to the asparaginase 1 family.</text>
</comment>
<dbReference type="PANTHER" id="PTHR11707:SF28">
    <property type="entry name" value="60 KDA LYSOPHOSPHOLIPASE"/>
    <property type="match status" value="1"/>
</dbReference>
<feature type="active site" description="O-isoaspartyl threonine intermediate" evidence="3">
    <location>
        <position position="13"/>
    </location>
</feature>
<dbReference type="InterPro" id="IPR036152">
    <property type="entry name" value="Asp/glu_Ase-like_sf"/>
</dbReference>
<gene>
    <name evidence="6" type="ORF">BG53_07430</name>
</gene>
<dbReference type="EC" id="3.5.1.1" evidence="2"/>
<dbReference type="InterPro" id="IPR006034">
    <property type="entry name" value="Asparaginase/glutaminase-like"/>
</dbReference>
<name>A0A9W5W6T8_9BACL</name>
<evidence type="ECO:0000256" key="1">
    <source>
        <dbReference type="ARBA" id="ARBA00010518"/>
    </source>
</evidence>
<dbReference type="EMBL" id="JFHU01000207">
    <property type="protein sequence ID" value="EXX85907.1"/>
    <property type="molecule type" value="Genomic_DNA"/>
</dbReference>
<feature type="active site" evidence="4">
    <location>
        <position position="13"/>
    </location>
</feature>
<evidence type="ECO:0000256" key="3">
    <source>
        <dbReference type="PIRSR" id="PIRSR001220-1"/>
    </source>
</evidence>
<dbReference type="GO" id="GO:0006520">
    <property type="term" value="P:amino acid metabolic process"/>
    <property type="evidence" value="ECO:0007669"/>
    <property type="project" value="InterPro"/>
</dbReference>
<dbReference type="InterPro" id="IPR037152">
    <property type="entry name" value="L-asparaginase_N_sf"/>
</dbReference>
<dbReference type="PROSITE" id="PS00144">
    <property type="entry name" value="ASN_GLN_ASE_1"/>
    <property type="match status" value="1"/>
</dbReference>
<dbReference type="AlphaFoldDB" id="A0A9W5W6T8"/>
<dbReference type="Proteomes" id="UP000053750">
    <property type="component" value="Unassembled WGS sequence"/>
</dbReference>
<dbReference type="SMART" id="SM00870">
    <property type="entry name" value="Asparaginase"/>
    <property type="match status" value="1"/>
</dbReference>
<accession>A0A9W5W6T8</accession>
<dbReference type="InterPro" id="IPR020827">
    <property type="entry name" value="Asparaginase/glutaminase_AS1"/>
</dbReference>
<dbReference type="InterPro" id="IPR027474">
    <property type="entry name" value="L-asparaginase_N"/>
</dbReference>
<dbReference type="Pfam" id="PF00710">
    <property type="entry name" value="Asparaginase"/>
    <property type="match status" value="1"/>
</dbReference>
<dbReference type="RefSeq" id="WP_051587949.1">
    <property type="nucleotide sequence ID" value="NZ_KK082164.1"/>
</dbReference>
<dbReference type="PANTHER" id="PTHR11707">
    <property type="entry name" value="L-ASPARAGINASE"/>
    <property type="match status" value="1"/>
</dbReference>
<dbReference type="GO" id="GO:0004067">
    <property type="term" value="F:asparaginase activity"/>
    <property type="evidence" value="ECO:0007669"/>
    <property type="project" value="UniProtKB-UniRule"/>
</dbReference>
<evidence type="ECO:0000313" key="7">
    <source>
        <dbReference type="Proteomes" id="UP000053750"/>
    </source>
</evidence>
<evidence type="ECO:0000259" key="5">
    <source>
        <dbReference type="Pfam" id="PF00710"/>
    </source>
</evidence>
<dbReference type="PRINTS" id="PR00139">
    <property type="entry name" value="ASNGLNASE"/>
</dbReference>
<keyword evidence="7" id="KW-1185">Reference proteome</keyword>